<keyword evidence="2" id="KW-1185">Reference proteome</keyword>
<reference evidence="1 2" key="1">
    <citation type="journal article" date="2011" name="PLoS ONE">
        <title>The entomopathogenic bacterial endosymbionts xenorhabdus and photorhabdus: convergent lifestyles from divergent genomes.</title>
        <authorList>
            <person name="Chaston J.M."/>
            <person name="Suen G."/>
            <person name="Tucker S.L."/>
            <person name="Andersen A.W."/>
            <person name="Bhasin A."/>
            <person name="Bode E."/>
            <person name="Bode H.B."/>
            <person name="Brachmann A.O."/>
            <person name="Cowles C.E."/>
            <person name="Cowles K.N."/>
            <person name="Darby C."/>
            <person name="de Leon L."/>
            <person name="Drace K."/>
            <person name="Du Z."/>
            <person name="Givaudan A."/>
            <person name="Herbert Tran E.E."/>
            <person name="Jewell K.A."/>
            <person name="Knack J.J."/>
            <person name="Krasomil-Osterfeld K.C."/>
            <person name="Kukor R."/>
            <person name="Lanois A."/>
            <person name="Latreille P."/>
            <person name="Leimgruber N.K."/>
            <person name="Lipke C.M."/>
            <person name="Liu R."/>
            <person name="Lu X."/>
            <person name="Martens E.C."/>
            <person name="Marri P.R."/>
            <person name="Medigue C."/>
            <person name="Menard M.L."/>
            <person name="Miller N.M."/>
            <person name="Morales-Soto N."/>
            <person name="Norton S."/>
            <person name="Ogier J.C."/>
            <person name="Orchard S.S."/>
            <person name="Park D."/>
            <person name="Park Y."/>
            <person name="Qurollo B.A."/>
            <person name="Sugar D.R."/>
            <person name="Richards G.R."/>
            <person name="Rouy Z."/>
            <person name="Slominski B."/>
            <person name="Slominski K."/>
            <person name="Snyder H."/>
            <person name="Tjaden B.C."/>
            <person name="van der Hoeven R."/>
            <person name="Welch R.D."/>
            <person name="Wheeler C."/>
            <person name="Xiang B."/>
            <person name="Barbazuk B."/>
            <person name="Gaudriault S."/>
            <person name="Goodner B."/>
            <person name="Slater S.C."/>
            <person name="Forst S."/>
            <person name="Goldman B.S."/>
            <person name="Goodrich-Blair H."/>
        </authorList>
    </citation>
    <scope>NUCLEOTIDE SEQUENCE [LARGE SCALE GENOMIC DNA]</scope>
    <source>
        <strain evidence="2">ATCC 19061 / DSM 3370 / CCUG 14189 / LMG 1036 / NCIMB 9965 / AN6</strain>
    </source>
</reference>
<gene>
    <name evidence="1" type="ordered locus">XNC1_0382</name>
</gene>
<proteinExistence type="predicted"/>
<evidence type="ECO:0000313" key="1">
    <source>
        <dbReference type="EMBL" id="CBJ88459.1"/>
    </source>
</evidence>
<dbReference type="AlphaFoldDB" id="D3VHX0"/>
<evidence type="ECO:0000313" key="2">
    <source>
        <dbReference type="Proteomes" id="UP000008075"/>
    </source>
</evidence>
<dbReference type="KEGG" id="xne:XNC1_0382"/>
<organism evidence="1 2">
    <name type="scientific">Xenorhabdus nematophila (strain ATCC 19061 / DSM 3370 / CCUG 14189 / LMG 1036 / NCIMB 9965 / AN6)</name>
    <dbReference type="NCBI Taxonomy" id="406817"/>
    <lineage>
        <taxon>Bacteria</taxon>
        <taxon>Pseudomonadati</taxon>
        <taxon>Pseudomonadota</taxon>
        <taxon>Gammaproteobacteria</taxon>
        <taxon>Enterobacterales</taxon>
        <taxon>Morganellaceae</taxon>
        <taxon>Xenorhabdus</taxon>
    </lineage>
</organism>
<dbReference type="Proteomes" id="UP000008075">
    <property type="component" value="Chromosome"/>
</dbReference>
<protein>
    <submittedName>
        <fullName evidence="1">Uncharacterized protein</fullName>
    </submittedName>
</protein>
<name>D3VHX0_XENNA</name>
<accession>D3VHX0</accession>
<dbReference type="EMBL" id="FN667742">
    <property type="protein sequence ID" value="CBJ88459.1"/>
    <property type="molecule type" value="Genomic_DNA"/>
</dbReference>
<dbReference type="HOGENOM" id="CLU_2621231_0_0_6"/>
<sequence length="78" mass="9221">MSTAYNYKNYNYKNIRLRDVQYRDAIGELTYILNILYRLNEFTKCDMLSDTSGDPEITDLSDTTDFLVCNIHNVNFLH</sequence>